<organism evidence="1 2">
    <name type="scientific">Modicella reniformis</name>
    <dbReference type="NCBI Taxonomy" id="1440133"/>
    <lineage>
        <taxon>Eukaryota</taxon>
        <taxon>Fungi</taxon>
        <taxon>Fungi incertae sedis</taxon>
        <taxon>Mucoromycota</taxon>
        <taxon>Mortierellomycotina</taxon>
        <taxon>Mortierellomycetes</taxon>
        <taxon>Mortierellales</taxon>
        <taxon>Mortierellaceae</taxon>
        <taxon>Modicella</taxon>
    </lineage>
</organism>
<reference evidence="1" key="1">
    <citation type="journal article" date="2020" name="Fungal Divers.">
        <title>Resolving the Mortierellaceae phylogeny through synthesis of multi-gene phylogenetics and phylogenomics.</title>
        <authorList>
            <person name="Vandepol N."/>
            <person name="Liber J."/>
            <person name="Desiro A."/>
            <person name="Na H."/>
            <person name="Kennedy M."/>
            <person name="Barry K."/>
            <person name="Grigoriev I.V."/>
            <person name="Miller A.N."/>
            <person name="O'Donnell K."/>
            <person name="Stajich J.E."/>
            <person name="Bonito G."/>
        </authorList>
    </citation>
    <scope>NUCLEOTIDE SEQUENCE</scope>
    <source>
        <strain evidence="1">MES-2147</strain>
    </source>
</reference>
<dbReference type="EMBL" id="JAAAHW010010968">
    <property type="protein sequence ID" value="KAF9921756.1"/>
    <property type="molecule type" value="Genomic_DNA"/>
</dbReference>
<dbReference type="AlphaFoldDB" id="A0A9P6LRK0"/>
<dbReference type="Proteomes" id="UP000749646">
    <property type="component" value="Unassembled WGS sequence"/>
</dbReference>
<protein>
    <submittedName>
        <fullName evidence="1">Uncharacterized protein</fullName>
    </submittedName>
</protein>
<evidence type="ECO:0000313" key="2">
    <source>
        <dbReference type="Proteomes" id="UP000749646"/>
    </source>
</evidence>
<gene>
    <name evidence="1" type="ORF">BGZ65_010085</name>
</gene>
<evidence type="ECO:0000313" key="1">
    <source>
        <dbReference type="EMBL" id="KAF9921756.1"/>
    </source>
</evidence>
<keyword evidence="2" id="KW-1185">Reference proteome</keyword>
<dbReference type="Pfam" id="PF24987">
    <property type="entry name" value="HEAT_EF3_N"/>
    <property type="match status" value="1"/>
</dbReference>
<sequence>MSAPLIDALVKTKNIEQPSLANTFGQSAEPFLIPQMPKVFELYSDKIVPIREAAGVASKAVMSLPTRYAVRLLLPVIFHAIKESK</sequence>
<dbReference type="InterPro" id="IPR011989">
    <property type="entry name" value="ARM-like"/>
</dbReference>
<dbReference type="OrthoDB" id="10350453at2759"/>
<proteinExistence type="predicted"/>
<comment type="caution">
    <text evidence="1">The sequence shown here is derived from an EMBL/GenBank/DDBJ whole genome shotgun (WGS) entry which is preliminary data.</text>
</comment>
<dbReference type="Gene3D" id="1.25.10.10">
    <property type="entry name" value="Leucine-rich Repeat Variant"/>
    <property type="match status" value="1"/>
</dbReference>
<feature type="non-terminal residue" evidence="1">
    <location>
        <position position="1"/>
    </location>
</feature>
<name>A0A9P6LRK0_9FUNG</name>
<accession>A0A9P6LRK0</accession>